<organism evidence="1 2">
    <name type="scientific">Oenococcus kitaharae DSM 17330</name>
    <dbReference type="NCBI Taxonomy" id="1045004"/>
    <lineage>
        <taxon>Bacteria</taxon>
        <taxon>Bacillati</taxon>
        <taxon>Bacillota</taxon>
        <taxon>Bacilli</taxon>
        <taxon>Lactobacillales</taxon>
        <taxon>Lactobacillaceae</taxon>
        <taxon>Oenococcus</taxon>
    </lineage>
</organism>
<evidence type="ECO:0000313" key="2">
    <source>
        <dbReference type="Proteomes" id="UP000004959"/>
    </source>
</evidence>
<proteinExistence type="predicted"/>
<keyword evidence="2" id="KW-1185">Reference proteome</keyword>
<dbReference type="PATRIC" id="fig|1045004.4.peg.1242"/>
<dbReference type="HOGENOM" id="CLU_3027850_0_0_9"/>
<dbReference type="Proteomes" id="UP000004959">
    <property type="component" value="Chromosome"/>
</dbReference>
<protein>
    <submittedName>
        <fullName evidence="1">Uncharacterized protein</fullName>
    </submittedName>
</protein>
<accession>G9WFQ0</accession>
<sequence length="55" mass="6214">MDFEDLQALTDLDEADLVVALNHLHDRGLLFNGYIDEETGEVVTDDIGYLYKLAN</sequence>
<name>G9WFQ0_9LACO</name>
<gene>
    <name evidence="1" type="ORF">OKIT_1259</name>
</gene>
<dbReference type="EMBL" id="AFVZ01000001">
    <property type="protein sequence ID" value="EHN59342.1"/>
    <property type="molecule type" value="Genomic_DNA"/>
</dbReference>
<evidence type="ECO:0000313" key="1">
    <source>
        <dbReference type="EMBL" id="EHN59342.1"/>
    </source>
</evidence>
<dbReference type="AlphaFoldDB" id="G9WFQ0"/>
<comment type="caution">
    <text evidence="1">The sequence shown here is derived from an EMBL/GenBank/DDBJ whole genome shotgun (WGS) entry which is preliminary data.</text>
</comment>
<reference evidence="1 2" key="1">
    <citation type="journal article" date="2012" name="PLoS ONE">
        <title>Functional divergence in the genus oenococcus as predicted by genome sequencing of the newly-described species, Oenococcus kitaharae.</title>
        <authorList>
            <person name="Borneman A.R."/>
            <person name="McCarthy J.M."/>
            <person name="Chambers P.J."/>
            <person name="Bartowsky E.J."/>
        </authorList>
    </citation>
    <scope>NUCLEOTIDE SEQUENCE [LARGE SCALE GENOMIC DNA]</scope>
    <source>
        <strain evidence="2">DSM17330</strain>
    </source>
</reference>